<comment type="caution">
    <text evidence="2">The sequence shown here is derived from an EMBL/GenBank/DDBJ whole genome shotgun (WGS) entry which is preliminary data.</text>
</comment>
<name>A0A2K1P3Z5_9BACT</name>
<protein>
    <submittedName>
        <fullName evidence="2">Uncharacterized protein</fullName>
    </submittedName>
</protein>
<gene>
    <name evidence="2" type="ORF">X928_09650</name>
</gene>
<sequence length="416" mass="47257">MRKLSMFFLILAIGLLFVSCATLPIDGDGNGEDITNQVVINTFIGTVRESVEFLAYQDGKDGTWKKLSSTNGVYTFTPESTDGNFSIYAVNKQQYFGNETFNYDIQIMNLNTTEGKEVPITFGYWPDTFDSTLNLNFGSEFIGKRANIFYGIGHGFPWFDKENDLICPLEAIPGTYDLVILAGEQGEDFSKIYIERDRSIAAGTENKDISWSDFADLTTYIVTTTIEDAYAWGELLVGGTTDAFPSFTDGSYLKIPQSLASSDDLYTLILKHDDSENSVDRLFTKFTDYPSDIETLNTLPSTNWATPTFLDNTFTWNQYDPEIDDHELRFYDTYLENTEWTINWMIVLSSGWLGSADSYEYEIPDLSDLEGWNDLWYPDSQEVDSYHHFEAVSGNEDDLTKYLDQMAGMEESIISY</sequence>
<evidence type="ECO:0000313" key="2">
    <source>
        <dbReference type="EMBL" id="PNR97504.1"/>
    </source>
</evidence>
<dbReference type="Proteomes" id="UP000236199">
    <property type="component" value="Unassembled WGS sequence"/>
</dbReference>
<dbReference type="AlphaFoldDB" id="A0A2K1P3Z5"/>
<organism evidence="2 3">
    <name type="scientific">Petrotoga miotherma DSM 10691</name>
    <dbReference type="NCBI Taxonomy" id="1434326"/>
    <lineage>
        <taxon>Bacteria</taxon>
        <taxon>Thermotogati</taxon>
        <taxon>Thermotogota</taxon>
        <taxon>Thermotogae</taxon>
        <taxon>Petrotogales</taxon>
        <taxon>Petrotogaceae</taxon>
        <taxon>Petrotoga</taxon>
    </lineage>
</organism>
<feature type="signal peptide" evidence="1">
    <location>
        <begin position="1"/>
        <end position="21"/>
    </location>
</feature>
<feature type="chain" id="PRO_5014474332" evidence="1">
    <location>
        <begin position="22"/>
        <end position="416"/>
    </location>
</feature>
<dbReference type="RefSeq" id="WP_103079486.1">
    <property type="nucleotide sequence ID" value="NZ_AZRM01000063.1"/>
</dbReference>
<evidence type="ECO:0000313" key="3">
    <source>
        <dbReference type="Proteomes" id="UP000236199"/>
    </source>
</evidence>
<accession>A0A2K1P3Z5</accession>
<dbReference type="EMBL" id="AZRM01000063">
    <property type="protein sequence ID" value="PNR97504.1"/>
    <property type="molecule type" value="Genomic_DNA"/>
</dbReference>
<evidence type="ECO:0000256" key="1">
    <source>
        <dbReference type="SAM" id="SignalP"/>
    </source>
</evidence>
<keyword evidence="1" id="KW-0732">Signal</keyword>
<keyword evidence="3" id="KW-1185">Reference proteome</keyword>
<reference evidence="2 3" key="1">
    <citation type="submission" date="2013-12" db="EMBL/GenBank/DDBJ databases">
        <title>Comparative genomics of Petrotoga isolates.</title>
        <authorList>
            <person name="Nesbo C.L."/>
            <person name="Charchuk R."/>
            <person name="Chow K."/>
        </authorList>
    </citation>
    <scope>NUCLEOTIDE SEQUENCE [LARGE SCALE GENOMIC DNA]</scope>
    <source>
        <strain evidence="2 3">DSM 10691</strain>
    </source>
</reference>
<dbReference type="OrthoDB" id="39521at2"/>
<proteinExistence type="predicted"/>
<dbReference type="PROSITE" id="PS51257">
    <property type="entry name" value="PROKAR_LIPOPROTEIN"/>
    <property type="match status" value="1"/>
</dbReference>